<feature type="domain" description="TF-B3" evidence="6">
    <location>
        <begin position="201"/>
        <end position="299"/>
    </location>
</feature>
<evidence type="ECO:0000256" key="1">
    <source>
        <dbReference type="ARBA" id="ARBA00004123"/>
    </source>
</evidence>
<dbReference type="SUPFAM" id="SSF101936">
    <property type="entry name" value="DNA-binding pseudobarrel domain"/>
    <property type="match status" value="3"/>
</dbReference>
<dbReference type="InterPro" id="IPR003340">
    <property type="entry name" value="B3_DNA-bd"/>
</dbReference>
<dbReference type="Pfam" id="PF02362">
    <property type="entry name" value="B3"/>
    <property type="match status" value="3"/>
</dbReference>
<proteinExistence type="predicted"/>
<dbReference type="CDD" id="cd10017">
    <property type="entry name" value="B3_DNA"/>
    <property type="match status" value="3"/>
</dbReference>
<keyword evidence="5" id="KW-0539">Nucleus</keyword>
<dbReference type="PANTHER" id="PTHR31391">
    <property type="entry name" value="B3 DOMAIN-CONTAINING PROTEIN OS11G0197600-RELATED"/>
    <property type="match status" value="1"/>
</dbReference>
<dbReference type="PANTHER" id="PTHR31391:SF4">
    <property type="entry name" value="B3 DOMAIN-CONTAINING PROTEIN OS03G0184500"/>
    <property type="match status" value="1"/>
</dbReference>
<dbReference type="InterPro" id="IPR044837">
    <property type="entry name" value="REM16-like"/>
</dbReference>
<dbReference type="GO" id="GO:0005634">
    <property type="term" value="C:nucleus"/>
    <property type="evidence" value="ECO:0007669"/>
    <property type="project" value="UniProtKB-SubCell"/>
</dbReference>
<evidence type="ECO:0000313" key="7">
    <source>
        <dbReference type="EMBL" id="KAF3335499.1"/>
    </source>
</evidence>
<sequence>MDFQKEMRGFYMHSVTLPERVTAHFTGLIGKLLELKRQSGSSWHVELIRSGDKLLLQSGWSNFASANNVLQNDLLLFKFIGESRFEVQIFDQMGWVKRNDPMQFVRRTKTSSFELDNYDVEGPHEVEVHTAKLSHASRSITIEKERYNGTDKTGVTKAPPIMRKCLAPGDKSFYMPRLVMGAEQKKRFHQLASEVQIGNPSFVKILRKCSLSVSGIKLSCKFCAEHLPKETKDVILCLSNKEKTWSVKYYYRRGHQTFECSPWAKFVQETKLQEGDMCLFELVQAAKQITFIVHVSRATKTSSLELDNYDVEGPHEVEVHTAKLSRASRSITTEEERYNGTDKTGVTKAPPIMRKCLAPGDKTFYMPRCRVMGEEQKKRFHQLASEVQIGNPSFVKVLRKSSLSVTGIELSCKFCAEHLPKETQHVMLCLPNKEKTWSVKYYYRRGHQTFKCNPWAKFVQETKLQEGDMCLFELVKAAKQITFIVHVSRAT</sequence>
<evidence type="ECO:0000256" key="2">
    <source>
        <dbReference type="ARBA" id="ARBA00023015"/>
    </source>
</evidence>
<protein>
    <submittedName>
        <fullName evidence="7">B3 domain-containing protein</fullName>
    </submittedName>
</protein>
<organism evidence="7 8">
    <name type="scientific">Carex littledalei</name>
    <dbReference type="NCBI Taxonomy" id="544730"/>
    <lineage>
        <taxon>Eukaryota</taxon>
        <taxon>Viridiplantae</taxon>
        <taxon>Streptophyta</taxon>
        <taxon>Embryophyta</taxon>
        <taxon>Tracheophyta</taxon>
        <taxon>Spermatophyta</taxon>
        <taxon>Magnoliopsida</taxon>
        <taxon>Liliopsida</taxon>
        <taxon>Poales</taxon>
        <taxon>Cyperaceae</taxon>
        <taxon>Cyperoideae</taxon>
        <taxon>Cariceae</taxon>
        <taxon>Carex</taxon>
        <taxon>Carex subgen. Euthyceras</taxon>
    </lineage>
</organism>
<evidence type="ECO:0000313" key="8">
    <source>
        <dbReference type="Proteomes" id="UP000623129"/>
    </source>
</evidence>
<feature type="domain" description="TF-B3" evidence="6">
    <location>
        <begin position="1"/>
        <end position="93"/>
    </location>
</feature>
<evidence type="ECO:0000256" key="4">
    <source>
        <dbReference type="ARBA" id="ARBA00023163"/>
    </source>
</evidence>
<reference evidence="7" key="1">
    <citation type="submission" date="2020-01" db="EMBL/GenBank/DDBJ databases">
        <title>Genome sequence of Kobresia littledalei, the first chromosome-level genome in the family Cyperaceae.</title>
        <authorList>
            <person name="Qu G."/>
        </authorList>
    </citation>
    <scope>NUCLEOTIDE SEQUENCE</scope>
    <source>
        <strain evidence="7">C.B.Clarke</strain>
        <tissue evidence="7">Leaf</tissue>
    </source>
</reference>
<evidence type="ECO:0000256" key="3">
    <source>
        <dbReference type="ARBA" id="ARBA00023125"/>
    </source>
</evidence>
<dbReference type="OrthoDB" id="590488at2759"/>
<dbReference type="GO" id="GO:0003677">
    <property type="term" value="F:DNA binding"/>
    <property type="evidence" value="ECO:0007669"/>
    <property type="project" value="UniProtKB-KW"/>
</dbReference>
<keyword evidence="8" id="KW-1185">Reference proteome</keyword>
<gene>
    <name evidence="7" type="ORF">FCM35_KLT20006</name>
</gene>
<dbReference type="InterPro" id="IPR015300">
    <property type="entry name" value="DNA-bd_pseudobarrel_sf"/>
</dbReference>
<dbReference type="Gene3D" id="2.40.330.10">
    <property type="entry name" value="DNA-binding pseudobarrel domain"/>
    <property type="match status" value="3"/>
</dbReference>
<dbReference type="SMART" id="SM01019">
    <property type="entry name" value="B3"/>
    <property type="match status" value="3"/>
</dbReference>
<dbReference type="EMBL" id="SWLB01000008">
    <property type="protein sequence ID" value="KAF3335499.1"/>
    <property type="molecule type" value="Genomic_DNA"/>
</dbReference>
<evidence type="ECO:0000256" key="5">
    <source>
        <dbReference type="ARBA" id="ARBA00023242"/>
    </source>
</evidence>
<keyword evidence="2" id="KW-0805">Transcription regulation</keyword>
<keyword evidence="4" id="KW-0804">Transcription</keyword>
<comment type="subcellular location">
    <subcellularLocation>
        <location evidence="1">Nucleus</location>
    </subcellularLocation>
</comment>
<dbReference type="AlphaFoldDB" id="A0A833R5E5"/>
<feature type="domain" description="TF-B3" evidence="6">
    <location>
        <begin position="393"/>
        <end position="491"/>
    </location>
</feature>
<name>A0A833R5E5_9POAL</name>
<keyword evidence="3" id="KW-0238">DNA-binding</keyword>
<dbReference type="PROSITE" id="PS50863">
    <property type="entry name" value="B3"/>
    <property type="match status" value="3"/>
</dbReference>
<comment type="caution">
    <text evidence="7">The sequence shown here is derived from an EMBL/GenBank/DDBJ whole genome shotgun (WGS) entry which is preliminary data.</text>
</comment>
<dbReference type="Proteomes" id="UP000623129">
    <property type="component" value="Unassembled WGS sequence"/>
</dbReference>
<accession>A0A833R5E5</accession>
<evidence type="ECO:0000259" key="6">
    <source>
        <dbReference type="PROSITE" id="PS50863"/>
    </source>
</evidence>